<keyword evidence="7 9" id="KW-0406">Ion transport</keyword>
<feature type="transmembrane region" description="Helical" evidence="9">
    <location>
        <begin position="70"/>
        <end position="87"/>
    </location>
</feature>
<evidence type="ECO:0000256" key="3">
    <source>
        <dbReference type="ARBA" id="ARBA00022692"/>
    </source>
</evidence>
<keyword evidence="8 9" id="KW-0472">Membrane</keyword>
<evidence type="ECO:0000256" key="9">
    <source>
        <dbReference type="HAMAP-Rule" id="MF_01129"/>
    </source>
</evidence>
<dbReference type="GO" id="GO:0004427">
    <property type="term" value="F:inorganic diphosphate phosphatase activity"/>
    <property type="evidence" value="ECO:0007669"/>
    <property type="project" value="UniProtKB-UniRule"/>
</dbReference>
<feature type="transmembrane region" description="Helical" evidence="9">
    <location>
        <begin position="289"/>
        <end position="310"/>
    </location>
</feature>
<evidence type="ECO:0000256" key="1">
    <source>
        <dbReference type="ARBA" id="ARBA00004127"/>
    </source>
</evidence>
<feature type="transmembrane region" description="Helical" evidence="9">
    <location>
        <begin position="414"/>
        <end position="432"/>
    </location>
</feature>
<reference evidence="10 11" key="1">
    <citation type="journal article" date="2016" name="Nat. Commun.">
        <title>Thousands of microbial genomes shed light on interconnected biogeochemical processes in an aquifer system.</title>
        <authorList>
            <person name="Anantharaman K."/>
            <person name="Brown C.T."/>
            <person name="Hug L.A."/>
            <person name="Sharon I."/>
            <person name="Castelle C.J."/>
            <person name="Probst A.J."/>
            <person name="Thomas B.C."/>
            <person name="Singh A."/>
            <person name="Wilkins M.J."/>
            <person name="Karaoz U."/>
            <person name="Brodie E.L."/>
            <person name="Williams K.H."/>
            <person name="Hubbard S.S."/>
            <person name="Banfield J.F."/>
        </authorList>
    </citation>
    <scope>NUCLEOTIDE SEQUENCE [LARGE SCALE GENOMIC DNA]</scope>
    <source>
        <strain evidence="11">RIFCSPLOWO2_12_FULL_64_10</strain>
    </source>
</reference>
<evidence type="ECO:0000256" key="7">
    <source>
        <dbReference type="ARBA" id="ARBA00023065"/>
    </source>
</evidence>
<comment type="subunit">
    <text evidence="9">Homodimer.</text>
</comment>
<evidence type="ECO:0000256" key="5">
    <source>
        <dbReference type="ARBA" id="ARBA00022967"/>
    </source>
</evidence>
<evidence type="ECO:0000256" key="6">
    <source>
        <dbReference type="ARBA" id="ARBA00022989"/>
    </source>
</evidence>
<dbReference type="GO" id="GO:0009678">
    <property type="term" value="F:diphosphate hydrolysis-driven proton transmembrane transporter activity"/>
    <property type="evidence" value="ECO:0007669"/>
    <property type="project" value="UniProtKB-UniRule"/>
</dbReference>
<feature type="transmembrane region" description="Helical" evidence="9">
    <location>
        <begin position="438"/>
        <end position="459"/>
    </location>
</feature>
<keyword evidence="6 9" id="KW-1133">Transmembrane helix</keyword>
<comment type="function">
    <text evidence="9">Proton pump that utilizes the energy of pyrophosphate hydrolysis as the driving force for proton movement across the membrane. Generates a proton motive force.</text>
</comment>
<evidence type="ECO:0000256" key="8">
    <source>
        <dbReference type="ARBA" id="ARBA00023136"/>
    </source>
</evidence>
<dbReference type="PANTHER" id="PTHR31998">
    <property type="entry name" value="K(+)-INSENSITIVE PYROPHOSPHATE-ENERGIZED PROTON PUMP"/>
    <property type="match status" value="1"/>
</dbReference>
<evidence type="ECO:0000256" key="4">
    <source>
        <dbReference type="ARBA" id="ARBA00022842"/>
    </source>
</evidence>
<comment type="caution">
    <text evidence="10">The sequence shown here is derived from an EMBL/GenBank/DDBJ whole genome shotgun (WGS) entry which is preliminary data.</text>
</comment>
<feature type="transmembrane region" description="Helical" evidence="9">
    <location>
        <begin position="17"/>
        <end position="36"/>
    </location>
</feature>
<feature type="transmembrane region" description="Helical" evidence="9">
    <location>
        <begin position="535"/>
        <end position="553"/>
    </location>
</feature>
<evidence type="ECO:0000313" key="11">
    <source>
        <dbReference type="Proteomes" id="UP000178606"/>
    </source>
</evidence>
<dbReference type="NCBIfam" id="NF001960">
    <property type="entry name" value="PRK00733.3-5"/>
    <property type="match status" value="1"/>
</dbReference>
<dbReference type="NCBIfam" id="TIGR01104">
    <property type="entry name" value="V_PPase"/>
    <property type="match status" value="1"/>
</dbReference>
<keyword evidence="4 9" id="KW-0460">Magnesium</keyword>
<comment type="caution">
    <text evidence="9">Lacks conserved residue(s) required for the propagation of feature annotation.</text>
</comment>
<dbReference type="GO" id="GO:0000287">
    <property type="term" value="F:magnesium ion binding"/>
    <property type="evidence" value="ECO:0007669"/>
    <property type="project" value="UniProtKB-UniRule"/>
</dbReference>
<sequence>MEGNIQLPPLGQSELTLLWAVLASAFVALGYGWYLVRKVLKQDPGTPQMQQVARAIEEGAMAYLGRQVRTMIWFVILITIGLFFMYHSEYQGVPGQENVPLGVAVAFLMGVMASYGAGYVGMWLAVKGNVRAANAALKGFKQALELAFRAGTVSGMFTVGFGLLGAILIFMIFRENAMKVLVGFGFGGSLAALFMRVGGGIFTKAADVGADLVGKVEQNIPEDDPRNAAVIADNVGDNVGDCAGMAADMFESYEVTLVAAIILAAACLHNPGFNAIYGVAASAFALKLILYPLLIRALGVFSSIIGTWAVRAKDKELADPMRPISIGYWTASIVSVIGFWIVNYFYLIDPNTGAPDFRFFWATTMGIVLAVVTLWLTNHFTHPNLRPTTETAVAARTGPATLILAGMAEGLESTVWAVVTISLTIISSLIIFPDNVALAAYGIALTGLGLLTTTGFILAMDTYGPITDNAHGIFEMSGITEAHEASRNLAWMDAIGNTTKALTKGLAIATAVIAAISLFSSFIDATHLIEGIQVNLPHVFVGLLIGGAVPFLFSSFAIKAVGRAAFQVVEEVRRQFREHPGIMTGQEKPEYGTCVSIVTAAAQKELLGPGILAIATPILVGFGLGPGALGGYLAGAILTGQLLAGYMCNTGATWDNAKKKIEDGFLGGKGTDAHKAGVIGDTVGDPYKDTAGPAFNPLIKVMNLVGLLVAPFVVHIDMHELSVSRVAVVLLCIVALAVGISFSKRGSLAEGVEQEARQAAK</sequence>
<feature type="site" description="Determinant of potassium independence" evidence="9">
    <location>
        <position position="500"/>
    </location>
</feature>
<proteinExistence type="inferred from homology"/>
<feature type="transmembrane region" description="Helical" evidence="9">
    <location>
        <begin position="505"/>
        <end position="523"/>
    </location>
</feature>
<keyword evidence="5 9" id="KW-1278">Translocase</keyword>
<organism evidence="10 11">
    <name type="scientific">Handelsmanbacteria sp. (strain RIFCSPLOWO2_12_FULL_64_10)</name>
    <dbReference type="NCBI Taxonomy" id="1817868"/>
    <lineage>
        <taxon>Bacteria</taxon>
        <taxon>Candidatus Handelsmaniibacteriota</taxon>
    </lineage>
</organism>
<accession>A0A1F6CS59</accession>
<comment type="similarity">
    <text evidence="9">Belongs to the H(+)-translocating pyrophosphatase (TC 3.A.10) family. K(+)-insensitive subfamily.</text>
</comment>
<keyword evidence="2 9" id="KW-0813">Transport</keyword>
<feature type="transmembrane region" description="Helical" evidence="9">
    <location>
        <begin position="359"/>
        <end position="377"/>
    </location>
</feature>
<dbReference type="Proteomes" id="UP000178606">
    <property type="component" value="Unassembled WGS sequence"/>
</dbReference>
<feature type="transmembrane region" description="Helical" evidence="9">
    <location>
        <begin position="722"/>
        <end position="742"/>
    </location>
</feature>
<feature type="transmembrane region" description="Helical" evidence="9">
    <location>
        <begin position="146"/>
        <end position="171"/>
    </location>
</feature>
<feature type="transmembrane region" description="Helical" evidence="9">
    <location>
        <begin position="698"/>
        <end position="716"/>
    </location>
</feature>
<evidence type="ECO:0000256" key="2">
    <source>
        <dbReference type="ARBA" id="ARBA00022448"/>
    </source>
</evidence>
<name>A0A1F6CS59_HANXR</name>
<feature type="transmembrane region" description="Helical" evidence="9">
    <location>
        <begin position="99"/>
        <end position="126"/>
    </location>
</feature>
<comment type="subcellular location">
    <subcellularLocation>
        <location evidence="9">Cell membrane</location>
        <topology evidence="9">Multi-pass membrane protein</topology>
    </subcellularLocation>
    <subcellularLocation>
        <location evidence="1">Endomembrane system</location>
        <topology evidence="1">Multi-pass membrane protein</topology>
    </subcellularLocation>
</comment>
<dbReference type="Pfam" id="PF03030">
    <property type="entry name" value="H_PPase"/>
    <property type="match status" value="1"/>
</dbReference>
<comment type="cofactor">
    <cofactor evidence="9">
        <name>Mg(2+)</name>
        <dbReference type="ChEBI" id="CHEBI:18420"/>
    </cofactor>
</comment>
<dbReference type="HAMAP" id="MF_01129">
    <property type="entry name" value="PPase_energized_pump"/>
    <property type="match status" value="1"/>
</dbReference>
<dbReference type="GO" id="GO:0012505">
    <property type="term" value="C:endomembrane system"/>
    <property type="evidence" value="ECO:0007669"/>
    <property type="project" value="UniProtKB-SubCell"/>
</dbReference>
<keyword evidence="3 9" id="KW-0812">Transmembrane</keyword>
<gene>
    <name evidence="9" type="primary">hppA</name>
    <name evidence="10" type="ORF">A3F84_15315</name>
</gene>
<dbReference type="EMBL" id="MFKF01000162">
    <property type="protein sequence ID" value="OGG51984.1"/>
    <property type="molecule type" value="Genomic_DNA"/>
</dbReference>
<dbReference type="PIRSF" id="PIRSF001265">
    <property type="entry name" value="H+-PPase"/>
    <property type="match status" value="1"/>
</dbReference>
<keyword evidence="9" id="KW-0375">Hydrogen ion transport</keyword>
<feature type="transmembrane region" description="Helical" evidence="9">
    <location>
        <begin position="255"/>
        <end position="277"/>
    </location>
</feature>
<protein>
    <recommendedName>
        <fullName evidence="9">K(+)-insensitive pyrophosphate-energized proton pump</fullName>
        <ecNumber evidence="9">7.1.3.1</ecNumber>
    </recommendedName>
    <alternativeName>
        <fullName evidence="9">Membrane-bound proton-translocating pyrophosphatase</fullName>
    </alternativeName>
    <alternativeName>
        <fullName evidence="9">Pyrophosphate-energized inorganic pyrophosphatase</fullName>
        <shortName evidence="9">H(+)-PPase</shortName>
    </alternativeName>
</protein>
<dbReference type="AlphaFoldDB" id="A0A1F6CS59"/>
<dbReference type="EC" id="7.1.3.1" evidence="9"/>
<evidence type="ECO:0000313" key="10">
    <source>
        <dbReference type="EMBL" id="OGG51984.1"/>
    </source>
</evidence>
<feature type="transmembrane region" description="Helical" evidence="9">
    <location>
        <begin position="326"/>
        <end position="347"/>
    </location>
</feature>
<dbReference type="InterPro" id="IPR004131">
    <property type="entry name" value="PPase-energised_H-pump"/>
</dbReference>
<feature type="transmembrane region" description="Helical" evidence="9">
    <location>
        <begin position="177"/>
        <end position="195"/>
    </location>
</feature>
<keyword evidence="9" id="KW-1003">Cell membrane</keyword>
<dbReference type="GO" id="GO:0005886">
    <property type="term" value="C:plasma membrane"/>
    <property type="evidence" value="ECO:0007669"/>
    <property type="project" value="UniProtKB-SubCell"/>
</dbReference>
<comment type="catalytic activity">
    <reaction evidence="9">
        <text>diphosphate + H2O + H(+)(in) = 2 phosphate + 2 H(+)(out)</text>
        <dbReference type="Rhea" id="RHEA:13973"/>
        <dbReference type="ChEBI" id="CHEBI:15377"/>
        <dbReference type="ChEBI" id="CHEBI:15378"/>
        <dbReference type="ChEBI" id="CHEBI:33019"/>
        <dbReference type="ChEBI" id="CHEBI:43474"/>
        <dbReference type="EC" id="7.1.3.1"/>
    </reaction>
</comment>